<name>A0A134B573_9PORP</name>
<dbReference type="AlphaFoldDB" id="A0A134B573"/>
<accession>A0A134B573</accession>
<dbReference type="PATRIC" id="fig|322095.3.peg.1517"/>
<keyword evidence="1" id="KW-1133">Transmembrane helix</keyword>
<protein>
    <recommendedName>
        <fullName evidence="4">Nucleotidyltransferase family protein</fullName>
    </recommendedName>
</protein>
<dbReference type="OrthoDB" id="9812148at2"/>
<proteinExistence type="predicted"/>
<dbReference type="Proteomes" id="UP000070224">
    <property type="component" value="Unassembled WGS sequence"/>
</dbReference>
<dbReference type="EMBL" id="LSDK01000098">
    <property type="protein sequence ID" value="KXB75092.1"/>
    <property type="molecule type" value="Genomic_DNA"/>
</dbReference>
<reference evidence="3" key="1">
    <citation type="submission" date="2016-01" db="EMBL/GenBank/DDBJ databases">
        <authorList>
            <person name="Mitreva M."/>
            <person name="Pepin K.H."/>
            <person name="Mihindukulasuriya K.A."/>
            <person name="Fulton R."/>
            <person name="Fronick C."/>
            <person name="O'Laughlin M."/>
            <person name="Miner T."/>
            <person name="Herter B."/>
            <person name="Rosa B.A."/>
            <person name="Cordes M."/>
            <person name="Tomlinson C."/>
            <person name="Wollam A."/>
            <person name="Palsikar V.B."/>
            <person name="Mardis E.R."/>
            <person name="Wilson R.K."/>
        </authorList>
    </citation>
    <scope>NUCLEOTIDE SEQUENCE [LARGE SCALE GENOMIC DNA]</scope>
    <source>
        <strain evidence="3">KA00683</strain>
    </source>
</reference>
<keyword evidence="3" id="KW-1185">Reference proteome</keyword>
<organism evidence="2 3">
    <name type="scientific">Porphyromonas somerae</name>
    <dbReference type="NCBI Taxonomy" id="322095"/>
    <lineage>
        <taxon>Bacteria</taxon>
        <taxon>Pseudomonadati</taxon>
        <taxon>Bacteroidota</taxon>
        <taxon>Bacteroidia</taxon>
        <taxon>Bacteroidales</taxon>
        <taxon>Porphyromonadaceae</taxon>
        <taxon>Porphyromonas</taxon>
    </lineage>
</organism>
<keyword evidence="1" id="KW-0812">Transmembrane</keyword>
<keyword evidence="1" id="KW-0472">Membrane</keyword>
<evidence type="ECO:0000256" key="1">
    <source>
        <dbReference type="SAM" id="Phobius"/>
    </source>
</evidence>
<dbReference type="RefSeq" id="WP_060935705.1">
    <property type="nucleotide sequence ID" value="NZ_KQ960453.1"/>
</dbReference>
<evidence type="ECO:0000313" key="2">
    <source>
        <dbReference type="EMBL" id="KXB75092.1"/>
    </source>
</evidence>
<sequence length="380" mass="44245">MSQIAPLSHDEELFLKLLSCALHSELPEARDFTGLEEASWRRIHRLAASHAVPAFVGDRILTLPKEALPNRDMRLMIFSEIELTRRGNAYLTKALGQLQKTYEAAGLPFILLKGLSLGCFYPDATLRSGGDLDILFHSDADYERGNELLRKAGHKLHDDSEVRYGHTAFTYGRTIVENHARAVFFDHKRHNRRFDALVQEAISSGSLITQHHGDYTIKTLPHELNVVYIFIHLFFHWLHWGVGFRQYSDWLLMMTKLKGQLDEEKILSMAKDLDILYPMQLFAQAAIRYLRVSPEIFPFPLLLQDDPHTEQIIRDVMHSGNFGFAQRPIKAQNKWVTNWRKFRFKMRRSRRLYAITPTHASRIIWGSVFGHLMLMIRRRR</sequence>
<comment type="caution">
    <text evidence="2">The sequence shown here is derived from an EMBL/GenBank/DDBJ whole genome shotgun (WGS) entry which is preliminary data.</text>
</comment>
<feature type="transmembrane region" description="Helical" evidence="1">
    <location>
        <begin position="352"/>
        <end position="376"/>
    </location>
</feature>
<dbReference type="Pfam" id="PF14907">
    <property type="entry name" value="NTP_transf_5"/>
    <property type="match status" value="1"/>
</dbReference>
<evidence type="ECO:0000313" key="3">
    <source>
        <dbReference type="Proteomes" id="UP000070224"/>
    </source>
</evidence>
<dbReference type="STRING" id="322095.HMPREF3185_01541"/>
<evidence type="ECO:0008006" key="4">
    <source>
        <dbReference type="Google" id="ProtNLM"/>
    </source>
</evidence>
<dbReference type="InterPro" id="IPR039498">
    <property type="entry name" value="NTP_transf_5"/>
</dbReference>
<gene>
    <name evidence="2" type="ORF">HMPREF3185_01541</name>
</gene>